<sequence>MWNYLSPDKFKEQNGYEISGIWYPRVTSILNIKAKPALYRYYAELDSFEQAEKVMNKSADEGTRVHEAVEAILLGESPIFDKDIKPSVDAFKNFLDIRDIQVDPDGVERRVINHNDRYAGTLDAMALIDGRFGIMDIKTSQGIYRDYNLQTAAYYPPLLEEFRNLQTRWILRIDQDQKCMICGASRRTKGGREKIRAPYPRNGINHKICNHEWGEVEGIVQLKEFPYWQDDYQAFLGAKKLWEWEHSPTLKRIGYL</sequence>
<proteinExistence type="predicted"/>
<comment type="caution">
    <text evidence="1">The sequence shown here is derived from an EMBL/GenBank/DDBJ whole genome shotgun (WGS) entry which is preliminary data.</text>
</comment>
<organism evidence="1 2">
    <name type="scientific">Candidatus Colwellbacteria bacterium CG10_big_fil_rev_8_21_14_0_10_42_22</name>
    <dbReference type="NCBI Taxonomy" id="1974540"/>
    <lineage>
        <taxon>Bacteria</taxon>
        <taxon>Candidatus Colwelliibacteriota</taxon>
    </lineage>
</organism>
<name>A0A2H0VHR1_9BACT</name>
<evidence type="ECO:0008006" key="3">
    <source>
        <dbReference type="Google" id="ProtNLM"/>
    </source>
</evidence>
<accession>A0A2H0VHR1</accession>
<gene>
    <name evidence="1" type="ORF">COT89_02890</name>
</gene>
<evidence type="ECO:0000313" key="2">
    <source>
        <dbReference type="Proteomes" id="UP000231466"/>
    </source>
</evidence>
<reference evidence="2" key="1">
    <citation type="submission" date="2017-09" db="EMBL/GenBank/DDBJ databases">
        <title>Depth-based differentiation of microbial function through sediment-hosted aquifers and enrichment of novel symbionts in the deep terrestrial subsurface.</title>
        <authorList>
            <person name="Probst A.J."/>
            <person name="Ladd B."/>
            <person name="Jarett J.K."/>
            <person name="Geller-Mcgrath D.E."/>
            <person name="Sieber C.M.K."/>
            <person name="Emerson J.B."/>
            <person name="Anantharaman K."/>
            <person name="Thomas B.C."/>
            <person name="Malmstrom R."/>
            <person name="Stieglmeier M."/>
            <person name="Klingl A."/>
            <person name="Woyke T."/>
            <person name="Ryan C.M."/>
            <person name="Banfield J.F."/>
        </authorList>
    </citation>
    <scope>NUCLEOTIDE SEQUENCE [LARGE SCALE GENOMIC DNA]</scope>
</reference>
<dbReference type="EMBL" id="PFAH01000009">
    <property type="protein sequence ID" value="PIR97830.1"/>
    <property type="molecule type" value="Genomic_DNA"/>
</dbReference>
<evidence type="ECO:0000313" key="1">
    <source>
        <dbReference type="EMBL" id="PIR97830.1"/>
    </source>
</evidence>
<dbReference type="Proteomes" id="UP000231466">
    <property type="component" value="Unassembled WGS sequence"/>
</dbReference>
<protein>
    <recommendedName>
        <fullName evidence="3">PD-(D/E)XK endonuclease-like domain-containing protein</fullName>
    </recommendedName>
</protein>
<dbReference type="AlphaFoldDB" id="A0A2H0VHR1"/>